<feature type="domain" description="Peptidoglycan binding-like" evidence="1">
    <location>
        <begin position="187"/>
        <end position="249"/>
    </location>
</feature>
<dbReference type="RefSeq" id="WP_249294426.1">
    <property type="nucleotide sequence ID" value="NZ_JACRSV010000001.1"/>
</dbReference>
<gene>
    <name evidence="2" type="ORF">H8710_05535</name>
</gene>
<dbReference type="Pfam" id="PF01471">
    <property type="entry name" value="PG_binding_1"/>
    <property type="match status" value="3"/>
</dbReference>
<dbReference type="AlphaFoldDB" id="A0A926E4R2"/>
<dbReference type="PANTHER" id="PTHR41533">
    <property type="entry name" value="L,D-TRANSPEPTIDASE HI_1667-RELATED"/>
    <property type="match status" value="1"/>
</dbReference>
<dbReference type="InterPro" id="IPR036365">
    <property type="entry name" value="PGBD-like_sf"/>
</dbReference>
<accession>A0A926E4R2</accession>
<evidence type="ECO:0000259" key="1">
    <source>
        <dbReference type="Pfam" id="PF01471"/>
    </source>
</evidence>
<keyword evidence="3" id="KW-1185">Reference proteome</keyword>
<feature type="domain" description="Peptidoglycan binding-like" evidence="1">
    <location>
        <begin position="286"/>
        <end position="346"/>
    </location>
</feature>
<dbReference type="InterPro" id="IPR036366">
    <property type="entry name" value="PGBDSf"/>
</dbReference>
<evidence type="ECO:0000313" key="3">
    <source>
        <dbReference type="Proteomes" id="UP000610760"/>
    </source>
</evidence>
<feature type="domain" description="Peptidoglycan binding-like" evidence="1">
    <location>
        <begin position="379"/>
        <end position="440"/>
    </location>
</feature>
<dbReference type="InterPro" id="IPR052905">
    <property type="entry name" value="LD-transpeptidase_YkuD-like"/>
</dbReference>
<name>A0A926E4R2_9FIRM</name>
<organism evidence="2 3">
    <name type="scientific">Fumia xinanensis</name>
    <dbReference type="NCBI Taxonomy" id="2763659"/>
    <lineage>
        <taxon>Bacteria</taxon>
        <taxon>Bacillati</taxon>
        <taxon>Bacillota</taxon>
        <taxon>Clostridia</taxon>
        <taxon>Eubacteriales</taxon>
        <taxon>Oscillospiraceae</taxon>
        <taxon>Fumia</taxon>
    </lineage>
</organism>
<dbReference type="EMBL" id="JACRSV010000001">
    <property type="protein sequence ID" value="MBC8559533.1"/>
    <property type="molecule type" value="Genomic_DNA"/>
</dbReference>
<dbReference type="SUPFAM" id="SSF47090">
    <property type="entry name" value="PGBD-like"/>
    <property type="match status" value="3"/>
</dbReference>
<evidence type="ECO:0000313" key="2">
    <source>
        <dbReference type="EMBL" id="MBC8559533.1"/>
    </source>
</evidence>
<protein>
    <submittedName>
        <fullName evidence="2">Peptidoglycan-binding protein</fullName>
    </submittedName>
</protein>
<reference evidence="2" key="1">
    <citation type="submission" date="2020-08" db="EMBL/GenBank/DDBJ databases">
        <title>Genome public.</title>
        <authorList>
            <person name="Liu C."/>
            <person name="Sun Q."/>
        </authorList>
    </citation>
    <scope>NUCLEOTIDE SEQUENCE</scope>
    <source>
        <strain evidence="2">NSJ-33</strain>
    </source>
</reference>
<proteinExistence type="predicted"/>
<dbReference type="InterPro" id="IPR002477">
    <property type="entry name" value="Peptidoglycan-bd-like"/>
</dbReference>
<comment type="caution">
    <text evidence="2">The sequence shown here is derived from an EMBL/GenBank/DDBJ whole genome shotgun (WGS) entry which is preliminary data.</text>
</comment>
<dbReference type="PANTHER" id="PTHR41533:SF1">
    <property type="entry name" value="L,D-TRANSPEPTIDASE YCBB-RELATED"/>
    <property type="match status" value="1"/>
</dbReference>
<dbReference type="Proteomes" id="UP000610760">
    <property type="component" value="Unassembled WGS sequence"/>
</dbReference>
<dbReference type="Gene3D" id="1.10.101.10">
    <property type="entry name" value="PGBD-like superfamily/PGBD"/>
    <property type="match status" value="3"/>
</dbReference>
<sequence length="469" mass="52274">MTGVPYIPRYITVHLGRPDAYAQNVTVTFPDYIKNVASSEIYPTWPNNSLRANIYVQVTFALNRIYTEWYRSRGYDFDITNSTQFDQKYIHGRDIFQSVSTIVDELFNDYIRRQGFVEPLFAQFCNGTTVTCNGLSQWGTVDLARQGYTPYEMLQYYYGNNIDIVFNAPVDLITGSYSGTPLRRGSTGNDVRTLQVRLNRVSTNYPAIPKIYPVDGIFGPKTESAVKAFQRVFGLTQDGIVGKATWYKLSYLYVSVKRLAELDSEGISLGELSKQYPDAIKEGDTGEKVSQLQFLLGMVANFNEEIPPINVDGVFGKETKRAVIAFQKSYGLPPDGIVGARTWDELWRAYQGVLDVLPANYLGKGPATYPGTPLRQGSSGEAVVELQTYLSFLSGAFPAIPQISVTGVFGEDTKNAVRIFQSMMGLPVDGIVGPETWDAIASLYEDVRLGQVKQPGQFPGYELTERPAE</sequence>